<organism evidence="5 6">
    <name type="scientific">Fasciolopsis buskii</name>
    <dbReference type="NCBI Taxonomy" id="27845"/>
    <lineage>
        <taxon>Eukaryota</taxon>
        <taxon>Metazoa</taxon>
        <taxon>Spiralia</taxon>
        <taxon>Lophotrochozoa</taxon>
        <taxon>Platyhelminthes</taxon>
        <taxon>Trematoda</taxon>
        <taxon>Digenea</taxon>
        <taxon>Plagiorchiida</taxon>
        <taxon>Echinostomata</taxon>
        <taxon>Echinostomatoidea</taxon>
        <taxon>Fasciolidae</taxon>
        <taxon>Fasciolopsis</taxon>
    </lineage>
</organism>
<dbReference type="AlphaFoldDB" id="A0A8E0S3C3"/>
<keyword evidence="3" id="KW-0489">Methyltransferase</keyword>
<proteinExistence type="predicted"/>
<dbReference type="GO" id="GO:0005737">
    <property type="term" value="C:cytoplasm"/>
    <property type="evidence" value="ECO:0007669"/>
    <property type="project" value="UniProtKB-SubCell"/>
</dbReference>
<reference evidence="5" key="1">
    <citation type="submission" date="2019-05" db="EMBL/GenBank/DDBJ databases">
        <title>Annotation for the trematode Fasciolopsis buski.</title>
        <authorList>
            <person name="Choi Y.-J."/>
        </authorList>
    </citation>
    <scope>NUCLEOTIDE SEQUENCE</scope>
    <source>
        <strain evidence="5">HT</strain>
        <tissue evidence="5">Whole worm</tissue>
    </source>
</reference>
<dbReference type="InterPro" id="IPR041370">
    <property type="entry name" value="Mlase_EEF1AKMT1/ZCCHC4"/>
</dbReference>
<dbReference type="EMBL" id="LUCM01000696">
    <property type="protein sequence ID" value="KAA0200175.1"/>
    <property type="molecule type" value="Genomic_DNA"/>
</dbReference>
<dbReference type="InterPro" id="IPR039846">
    <property type="entry name" value="ZCCHC4"/>
</dbReference>
<keyword evidence="4" id="KW-0808">Transferase</keyword>
<evidence type="ECO:0000256" key="4">
    <source>
        <dbReference type="ARBA" id="ARBA00022679"/>
    </source>
</evidence>
<evidence type="ECO:0000256" key="2">
    <source>
        <dbReference type="ARBA" id="ARBA00022490"/>
    </source>
</evidence>
<dbReference type="Pfam" id="PF10237">
    <property type="entry name" value="N6-adenineMlase"/>
    <property type="match status" value="1"/>
</dbReference>
<protein>
    <submittedName>
        <fullName evidence="5">Putative exostosin-2</fullName>
    </submittedName>
</protein>
<evidence type="ECO:0000256" key="3">
    <source>
        <dbReference type="ARBA" id="ARBA00022603"/>
    </source>
</evidence>
<keyword evidence="2" id="KW-0963">Cytoplasm</keyword>
<gene>
    <name evidence="5" type="ORF">FBUS_02631</name>
</gene>
<dbReference type="Proteomes" id="UP000728185">
    <property type="component" value="Unassembled WGS sequence"/>
</dbReference>
<dbReference type="OrthoDB" id="431817at2759"/>
<dbReference type="PANTHER" id="PTHR13493">
    <property type="entry name" value="ZINC FINGER CCHC DOMAIN-CONTAINING"/>
    <property type="match status" value="1"/>
</dbReference>
<dbReference type="GO" id="GO:0005730">
    <property type="term" value="C:nucleolus"/>
    <property type="evidence" value="ECO:0007669"/>
    <property type="project" value="TreeGrafter"/>
</dbReference>
<evidence type="ECO:0000313" key="6">
    <source>
        <dbReference type="Proteomes" id="UP000728185"/>
    </source>
</evidence>
<evidence type="ECO:0000256" key="1">
    <source>
        <dbReference type="ARBA" id="ARBA00004496"/>
    </source>
</evidence>
<comment type="caution">
    <text evidence="5">The sequence shown here is derived from an EMBL/GenBank/DDBJ whole genome shotgun (WGS) entry which is preliminary data.</text>
</comment>
<evidence type="ECO:0000313" key="5">
    <source>
        <dbReference type="EMBL" id="KAA0200175.1"/>
    </source>
</evidence>
<accession>A0A8E0S3C3</accession>
<comment type="subcellular location">
    <subcellularLocation>
        <location evidence="1">Cytoplasm</location>
    </subcellularLocation>
</comment>
<name>A0A8E0S3C3_9TREM</name>
<dbReference type="GO" id="GO:0008988">
    <property type="term" value="F:rRNA (adenine-N6-)-methyltransferase activity"/>
    <property type="evidence" value="ECO:0007669"/>
    <property type="project" value="InterPro"/>
</dbReference>
<dbReference type="PANTHER" id="PTHR13493:SF3">
    <property type="entry name" value="RRNA N6-ADENOSINE-METHYLTRANSFERASE ZCCHC4"/>
    <property type="match status" value="1"/>
</dbReference>
<sequence>MGRKEQTSKAVAITGALKKITFSLSDENPSCSHGRMLRVTRSQTISAPHYVCSAFSRKSDCVSDSQKMLGKKWPVKRLKRVKPEQRCYCVTCDSLFISSDKESSLHNDHRTRIGITDRLLKMPSFLLSPLSDAGAHAQYIFSLDTLNNLYSILEQMSVQFVLCFGTPRLHDFIQLQRKINKQGMNSFLLDLDGRLVVLCSNCVDLKLESFLQFQTVCPVQHG</sequence>
<keyword evidence="6" id="KW-1185">Reference proteome</keyword>